<dbReference type="InterPro" id="IPR010310">
    <property type="entry name" value="T7SS_ESAT-6-like"/>
</dbReference>
<dbReference type="RefSeq" id="WP_195901575.1">
    <property type="nucleotide sequence ID" value="NZ_JADOGI010000227.1"/>
</dbReference>
<dbReference type="EMBL" id="JADOGI010000227">
    <property type="protein sequence ID" value="MBF8192688.1"/>
    <property type="molecule type" value="Genomic_DNA"/>
</dbReference>
<keyword evidence="3" id="KW-1185">Reference proteome</keyword>
<name>A0A931AIR5_9ACTN</name>
<evidence type="ECO:0000256" key="1">
    <source>
        <dbReference type="SAM" id="MobiDB-lite"/>
    </source>
</evidence>
<comment type="caution">
    <text evidence="2">The sequence shown here is derived from an EMBL/GenBank/DDBJ whole genome shotgun (WGS) entry which is preliminary data.</text>
</comment>
<feature type="compositionally biased region" description="Low complexity" evidence="1">
    <location>
        <begin position="210"/>
        <end position="222"/>
    </location>
</feature>
<evidence type="ECO:0000313" key="3">
    <source>
        <dbReference type="Proteomes" id="UP000605361"/>
    </source>
</evidence>
<dbReference type="Pfam" id="PF06013">
    <property type="entry name" value="WXG100"/>
    <property type="match status" value="1"/>
</dbReference>
<gene>
    <name evidence="2" type="ORF">ITP53_44815</name>
</gene>
<organism evidence="2 3">
    <name type="scientific">Nonomuraea cypriaca</name>
    <dbReference type="NCBI Taxonomy" id="1187855"/>
    <lineage>
        <taxon>Bacteria</taxon>
        <taxon>Bacillati</taxon>
        <taxon>Actinomycetota</taxon>
        <taxon>Actinomycetes</taxon>
        <taxon>Streptosporangiales</taxon>
        <taxon>Streptosporangiaceae</taxon>
        <taxon>Nonomuraea</taxon>
    </lineage>
</organism>
<dbReference type="AlphaFoldDB" id="A0A931AIR5"/>
<dbReference type="Gene3D" id="1.10.287.1060">
    <property type="entry name" value="ESAT-6-like"/>
    <property type="match status" value="1"/>
</dbReference>
<feature type="non-terminal residue" evidence="2">
    <location>
        <position position="230"/>
    </location>
</feature>
<dbReference type="Proteomes" id="UP000605361">
    <property type="component" value="Unassembled WGS sequence"/>
</dbReference>
<dbReference type="InterPro" id="IPR036689">
    <property type="entry name" value="ESAT-6-like_sf"/>
</dbReference>
<accession>A0A931AIR5</accession>
<reference evidence="2" key="1">
    <citation type="submission" date="2020-11" db="EMBL/GenBank/DDBJ databases">
        <title>Whole-genome analyses of Nonomuraea sp. K274.</title>
        <authorList>
            <person name="Veyisoglu A."/>
        </authorList>
    </citation>
    <scope>NUCLEOTIDE SEQUENCE</scope>
    <source>
        <strain evidence="2">K274</strain>
    </source>
</reference>
<proteinExistence type="predicted"/>
<dbReference type="SUPFAM" id="SSF140453">
    <property type="entry name" value="EsxAB dimer-like"/>
    <property type="match status" value="1"/>
</dbReference>
<sequence>MSALDEVRSVPGGAELADLAAQVIGDPGAISAAAADWRTAAGTGQQHTDAVRTAAADVGEAWRGDSAEAFAGYMDRATRCGDRLQQAWRECAGHLDTAAEALRAAESQALEICQGYAAAAYELRAAHPPPTDEQVAQSMRPALDEARGALGRLVTDTGSALSGAAGGIESALGTIPDVAAELPEPDDQPFTPGSGRPLGWSPEQQEQQDGGSATLAAATSSSGGFGGYGP</sequence>
<feature type="region of interest" description="Disordered" evidence="1">
    <location>
        <begin position="180"/>
        <end position="230"/>
    </location>
</feature>
<evidence type="ECO:0000313" key="2">
    <source>
        <dbReference type="EMBL" id="MBF8192688.1"/>
    </source>
</evidence>
<protein>
    <submittedName>
        <fullName evidence="2">WXG100 family type VII secretion target</fullName>
    </submittedName>
</protein>